<evidence type="ECO:0000313" key="2">
    <source>
        <dbReference type="EMBL" id="CUN78327.1"/>
    </source>
</evidence>
<dbReference type="RefSeq" id="WP_055680440.1">
    <property type="nucleotide sequence ID" value="NZ_CYYI01000004.1"/>
</dbReference>
<evidence type="ECO:0000313" key="3">
    <source>
        <dbReference type="Proteomes" id="UP000095647"/>
    </source>
</evidence>
<accession>A0A173ZQL2</accession>
<evidence type="ECO:0000256" key="1">
    <source>
        <dbReference type="SAM" id="MobiDB-lite"/>
    </source>
</evidence>
<name>A0A173ZQL2_BIFAD</name>
<gene>
    <name evidence="2" type="ORF">ERS852382_01339</name>
</gene>
<evidence type="ECO:0008006" key="4">
    <source>
        <dbReference type="Google" id="ProtNLM"/>
    </source>
</evidence>
<dbReference type="Proteomes" id="UP000095647">
    <property type="component" value="Unassembled WGS sequence"/>
</dbReference>
<reference evidence="2 3" key="1">
    <citation type="submission" date="2015-09" db="EMBL/GenBank/DDBJ databases">
        <authorList>
            <consortium name="Pathogen Informatics"/>
        </authorList>
    </citation>
    <scope>NUCLEOTIDE SEQUENCE [LARGE SCALE GENOMIC DNA]</scope>
    <source>
        <strain evidence="2 3">2789STDY5608824</strain>
    </source>
</reference>
<proteinExistence type="predicted"/>
<feature type="region of interest" description="Disordered" evidence="1">
    <location>
        <begin position="122"/>
        <end position="144"/>
    </location>
</feature>
<dbReference type="EMBL" id="CYYI01000004">
    <property type="protein sequence ID" value="CUN78327.1"/>
    <property type="molecule type" value="Genomic_DNA"/>
</dbReference>
<organism evidence="2 3">
    <name type="scientific">Bifidobacterium adolescentis</name>
    <dbReference type="NCBI Taxonomy" id="1680"/>
    <lineage>
        <taxon>Bacteria</taxon>
        <taxon>Bacillati</taxon>
        <taxon>Actinomycetota</taxon>
        <taxon>Actinomycetes</taxon>
        <taxon>Bifidobacteriales</taxon>
        <taxon>Bifidobacteriaceae</taxon>
        <taxon>Bifidobacterium</taxon>
    </lineage>
</organism>
<dbReference type="AlphaFoldDB" id="A0A173ZQL2"/>
<protein>
    <recommendedName>
        <fullName evidence="4">Negative regulator of class I heat shock protein</fullName>
    </recommendedName>
</protein>
<sequence>MKHEYTADELAELKSIYDESGEAGLQIGEMRALRKAGLVKQDLPPEPKKPHEDTLADYQAVSKPTAEPSKRDLILAHCRNRIDQGQPFDGKETAEALDISQKTAGNIIGQLRKEGLLPAFDQHSPRKTRKNATTGKKKETMTTTSKLTADKITATKLTPSDITPVGTIIVGPQATADPRIIIANALVGIFDAVSALQRTAFQANDKVVYGFATKLLTGELMDIKANYSKDAK</sequence>